<evidence type="ECO:0000313" key="1">
    <source>
        <dbReference type="EMBL" id="CAG9611407.1"/>
    </source>
</evidence>
<proteinExistence type="predicted"/>
<sequence length="223" mass="25924">MQRTSNLFLYAYIIYMSKHKGVMFLSDENKRKSKSATPIMNLCIFTLPGCNVTEKQIKQQVALATKIWNIDFIITSITTLKNFSVQTNDTSFRKKQSKNIQRLFRERKYLFPNPNSISIFYTNARHLSNNTTGRTFSSFTTKSRFNHIILTKSSLENTLAHELGHILFYSHRKLQGKNPDTNSYRTHSLDPENIMFGTATSRKRKTTSLQRSKALESKLIEYM</sequence>
<dbReference type="EMBL" id="CAKJTI010000002">
    <property type="protein sequence ID" value="CAG9611407.1"/>
    <property type="molecule type" value="Genomic_DNA"/>
</dbReference>
<gene>
    <name evidence="1" type="ORF">BACCIP111899_00578</name>
</gene>
<organism evidence="1 2">
    <name type="scientific">Bacillus rhizoplanae</name>
    <dbReference type="NCBI Taxonomy" id="2880966"/>
    <lineage>
        <taxon>Bacteria</taxon>
        <taxon>Bacillati</taxon>
        <taxon>Bacillota</taxon>
        <taxon>Bacilli</taxon>
        <taxon>Bacillales</taxon>
        <taxon>Bacillaceae</taxon>
        <taxon>Bacillus</taxon>
    </lineage>
</organism>
<keyword evidence="2" id="KW-1185">Reference proteome</keyword>
<reference evidence="1 2" key="1">
    <citation type="submission" date="2021-10" db="EMBL/GenBank/DDBJ databases">
        <authorList>
            <person name="Criscuolo A."/>
        </authorList>
    </citation>
    <scope>NUCLEOTIDE SEQUENCE [LARGE SCALE GENOMIC DNA]</scope>
    <source>
        <strain evidence="2">CIP 111899</strain>
    </source>
</reference>
<comment type="caution">
    <text evidence="1">The sequence shown here is derived from an EMBL/GenBank/DDBJ whole genome shotgun (WGS) entry which is preliminary data.</text>
</comment>
<dbReference type="SUPFAM" id="SSF55486">
    <property type="entry name" value="Metalloproteases ('zincins'), catalytic domain"/>
    <property type="match status" value="1"/>
</dbReference>
<name>A0ABM8Y6S0_9BACI</name>
<dbReference type="InterPro" id="IPR024079">
    <property type="entry name" value="MetalloPept_cat_dom_sf"/>
</dbReference>
<evidence type="ECO:0000313" key="2">
    <source>
        <dbReference type="Proteomes" id="UP000789423"/>
    </source>
</evidence>
<dbReference type="Proteomes" id="UP000789423">
    <property type="component" value="Unassembled WGS sequence"/>
</dbReference>
<evidence type="ECO:0008006" key="3">
    <source>
        <dbReference type="Google" id="ProtNLM"/>
    </source>
</evidence>
<protein>
    <recommendedName>
        <fullName evidence="3">IrrE N-terminal-like domain-containing protein</fullName>
    </recommendedName>
</protein>
<dbReference type="Gene3D" id="3.40.390.10">
    <property type="entry name" value="Collagenase (Catalytic Domain)"/>
    <property type="match status" value="1"/>
</dbReference>
<accession>A0ABM8Y6S0</accession>